<evidence type="ECO:0000256" key="3">
    <source>
        <dbReference type="ARBA" id="ARBA00008397"/>
    </source>
</evidence>
<proteinExistence type="inferred from homology"/>
<dbReference type="UniPathway" id="UPA00246"/>
<keyword evidence="9" id="KW-1185">Reference proteome</keyword>
<accession>A0A517YPQ2</accession>
<reference evidence="8 9" key="1">
    <citation type="submission" date="2019-02" db="EMBL/GenBank/DDBJ databases">
        <title>Deep-cultivation of Planctomycetes and their phenomic and genomic characterization uncovers novel biology.</title>
        <authorList>
            <person name="Wiegand S."/>
            <person name="Jogler M."/>
            <person name="Boedeker C."/>
            <person name="Pinto D."/>
            <person name="Vollmers J."/>
            <person name="Rivas-Marin E."/>
            <person name="Kohn T."/>
            <person name="Peeters S.H."/>
            <person name="Heuer A."/>
            <person name="Rast P."/>
            <person name="Oberbeckmann S."/>
            <person name="Bunk B."/>
            <person name="Jeske O."/>
            <person name="Meyerdierks A."/>
            <person name="Storesund J.E."/>
            <person name="Kallscheuer N."/>
            <person name="Luecker S."/>
            <person name="Lage O.M."/>
            <person name="Pohl T."/>
            <person name="Merkel B.J."/>
            <person name="Hornburger P."/>
            <person name="Mueller R.-W."/>
            <person name="Bruemmer F."/>
            <person name="Labrenz M."/>
            <person name="Spormann A.M."/>
            <person name="Op den Camp H."/>
            <person name="Overmann J."/>
            <person name="Amann R."/>
            <person name="Jetten M.S.M."/>
            <person name="Mascher T."/>
            <person name="Medema M.H."/>
            <person name="Devos D.P."/>
            <person name="Kaster A.-K."/>
            <person name="Ovreas L."/>
            <person name="Rohde M."/>
            <person name="Galperin M.Y."/>
            <person name="Jogler C."/>
        </authorList>
    </citation>
    <scope>NUCLEOTIDE SEQUENCE [LARGE SCALE GENOMIC DNA]</scope>
    <source>
        <strain evidence="8 9">KS4</strain>
    </source>
</reference>
<dbReference type="InterPro" id="IPR003766">
    <property type="entry name" value="Uronate_isomerase"/>
</dbReference>
<dbReference type="SUPFAM" id="SSF51556">
    <property type="entry name" value="Metallo-dependent hydrolases"/>
    <property type="match status" value="1"/>
</dbReference>
<evidence type="ECO:0000313" key="9">
    <source>
        <dbReference type="Proteomes" id="UP000317369"/>
    </source>
</evidence>
<evidence type="ECO:0000256" key="1">
    <source>
        <dbReference type="ARBA" id="ARBA00001165"/>
    </source>
</evidence>
<dbReference type="GO" id="GO:0042840">
    <property type="term" value="P:D-glucuronate catabolic process"/>
    <property type="evidence" value="ECO:0007669"/>
    <property type="project" value="TreeGrafter"/>
</dbReference>
<dbReference type="Gene3D" id="1.10.2020.10">
    <property type="entry name" value="uronate isomerase, domain 2, chain A"/>
    <property type="match status" value="1"/>
</dbReference>
<dbReference type="AlphaFoldDB" id="A0A517YPQ2"/>
<evidence type="ECO:0000256" key="7">
    <source>
        <dbReference type="HAMAP-Rule" id="MF_00675"/>
    </source>
</evidence>
<evidence type="ECO:0000256" key="6">
    <source>
        <dbReference type="ARBA" id="ARBA00023235"/>
    </source>
</evidence>
<gene>
    <name evidence="7 8" type="primary">uxaC</name>
    <name evidence="8" type="ORF">KS4_02300</name>
</gene>
<keyword evidence="6 7" id="KW-0413">Isomerase</keyword>
<comment type="catalytic activity">
    <reaction evidence="1 7">
        <text>D-glucuronate = D-fructuronate</text>
        <dbReference type="Rhea" id="RHEA:13049"/>
        <dbReference type="ChEBI" id="CHEBI:58720"/>
        <dbReference type="ChEBI" id="CHEBI:59863"/>
        <dbReference type="EC" id="5.3.1.12"/>
    </reaction>
</comment>
<dbReference type="EMBL" id="CP036425">
    <property type="protein sequence ID" value="QDU32201.1"/>
    <property type="molecule type" value="Genomic_DNA"/>
</dbReference>
<dbReference type="HAMAP" id="MF_00675">
    <property type="entry name" value="UxaC"/>
    <property type="match status" value="1"/>
</dbReference>
<dbReference type="GO" id="GO:0008880">
    <property type="term" value="F:glucuronate isomerase activity"/>
    <property type="evidence" value="ECO:0007669"/>
    <property type="project" value="UniProtKB-UniRule"/>
</dbReference>
<organism evidence="8 9">
    <name type="scientific">Poriferisphaera corsica</name>
    <dbReference type="NCBI Taxonomy" id="2528020"/>
    <lineage>
        <taxon>Bacteria</taxon>
        <taxon>Pseudomonadati</taxon>
        <taxon>Planctomycetota</taxon>
        <taxon>Phycisphaerae</taxon>
        <taxon>Phycisphaerales</taxon>
        <taxon>Phycisphaeraceae</taxon>
        <taxon>Poriferisphaera</taxon>
    </lineage>
</organism>
<dbReference type="RefSeq" id="WP_145073371.1">
    <property type="nucleotide sequence ID" value="NZ_CP036425.1"/>
</dbReference>
<protein>
    <recommendedName>
        <fullName evidence="5 7">Uronate isomerase</fullName>
        <ecNumber evidence="4 7">5.3.1.12</ecNumber>
    </recommendedName>
    <alternativeName>
        <fullName evidence="7">Glucuronate isomerase</fullName>
    </alternativeName>
    <alternativeName>
        <fullName evidence="7">Uronic isomerase</fullName>
    </alternativeName>
</protein>
<name>A0A517YPQ2_9BACT</name>
<evidence type="ECO:0000256" key="4">
    <source>
        <dbReference type="ARBA" id="ARBA00012546"/>
    </source>
</evidence>
<dbReference type="OrthoDB" id="9766564at2"/>
<dbReference type="KEGG" id="pcor:KS4_02300"/>
<comment type="catalytic activity">
    <reaction evidence="7">
        <text>aldehydo-D-galacturonate = keto-D-tagaturonate</text>
        <dbReference type="Rhea" id="RHEA:27702"/>
        <dbReference type="ChEBI" id="CHEBI:12952"/>
        <dbReference type="ChEBI" id="CHEBI:17886"/>
    </reaction>
</comment>
<dbReference type="PANTHER" id="PTHR30068">
    <property type="entry name" value="URONATE ISOMERASE"/>
    <property type="match status" value="1"/>
</dbReference>
<dbReference type="EC" id="5.3.1.12" evidence="4 7"/>
<dbReference type="Proteomes" id="UP000317369">
    <property type="component" value="Chromosome"/>
</dbReference>
<dbReference type="Gene3D" id="3.20.20.140">
    <property type="entry name" value="Metal-dependent hydrolases"/>
    <property type="match status" value="1"/>
</dbReference>
<comment type="similarity">
    <text evidence="3 7">Belongs to the metallo-dependent hydrolases superfamily. Uronate isomerase family.</text>
</comment>
<dbReference type="Pfam" id="PF02614">
    <property type="entry name" value="UxaC"/>
    <property type="match status" value="1"/>
</dbReference>
<sequence>MAFIHDAFLLSCEESVALYEQYAANEPILDYHCHLPPADLACNRRFGNLYDIWLEGDHYKWRAMRSNGVEERFCTGDAEPFEKFMAWAKTVPYTLRNPLYHWSHLELKRYFDIDELLDERSAKRIWDQANEKLAGEEMSAWGILDRFDVRCVCTTDDPVDDLVHHKALANSDLKAKVYPTFRPDKALTVCDGKVFNDWVDRLGEAADIDIVAFNSFLNAIDARHAAFHELGCRLSDHGLEVCFVNFCDEAKARQIFNKARGGEFITAEEGDCFCSYMMLYFGQLDAKRGWTKQLHLGAMRNNNSRAFGQLGADSGFDSIGDFSQAKKLSMYLDRLNLEGALPKTILYNLNPSDNYAFATMLGNFQDGSTAGKIQLGSGWWFLDQRQGMTWQIDALSNLGLLSRFVGMLTDSRSFMSYPRHEYFRRLLCDMLGKDMRAGELPMDMDLVGGMIRNICFNNAKQYLELSLD</sequence>
<evidence type="ECO:0000256" key="2">
    <source>
        <dbReference type="ARBA" id="ARBA00004892"/>
    </source>
</evidence>
<dbReference type="NCBIfam" id="NF002794">
    <property type="entry name" value="PRK02925.1"/>
    <property type="match status" value="1"/>
</dbReference>
<dbReference type="GO" id="GO:0019698">
    <property type="term" value="P:D-galacturonate catabolic process"/>
    <property type="evidence" value="ECO:0007669"/>
    <property type="project" value="TreeGrafter"/>
</dbReference>
<dbReference type="InterPro" id="IPR032466">
    <property type="entry name" value="Metal_Hydrolase"/>
</dbReference>
<evidence type="ECO:0000256" key="5">
    <source>
        <dbReference type="ARBA" id="ARBA00020555"/>
    </source>
</evidence>
<dbReference type="PANTHER" id="PTHR30068:SF4">
    <property type="entry name" value="URONATE ISOMERASE"/>
    <property type="match status" value="1"/>
</dbReference>
<evidence type="ECO:0000313" key="8">
    <source>
        <dbReference type="EMBL" id="QDU32201.1"/>
    </source>
</evidence>
<comment type="pathway">
    <text evidence="2 7">Carbohydrate metabolism; pentose and glucuronate interconversion.</text>
</comment>